<reference evidence="1" key="1">
    <citation type="submission" date="2020-05" db="EMBL/GenBank/DDBJ databases">
        <authorList>
            <person name="Chiriac C."/>
            <person name="Salcher M."/>
            <person name="Ghai R."/>
            <person name="Kavagutti S V."/>
        </authorList>
    </citation>
    <scope>NUCLEOTIDE SEQUENCE</scope>
</reference>
<dbReference type="EMBL" id="LR797443">
    <property type="protein sequence ID" value="CAB4217308.1"/>
    <property type="molecule type" value="Genomic_DNA"/>
</dbReference>
<proteinExistence type="predicted"/>
<accession>A0A6J5SPD2</accession>
<evidence type="ECO:0000313" key="1">
    <source>
        <dbReference type="EMBL" id="CAB4217308.1"/>
    </source>
</evidence>
<organism evidence="1">
    <name type="scientific">uncultured Caudovirales phage</name>
    <dbReference type="NCBI Taxonomy" id="2100421"/>
    <lineage>
        <taxon>Viruses</taxon>
        <taxon>Duplodnaviria</taxon>
        <taxon>Heunggongvirae</taxon>
        <taxon>Uroviricota</taxon>
        <taxon>Caudoviricetes</taxon>
        <taxon>Peduoviridae</taxon>
        <taxon>Maltschvirus</taxon>
        <taxon>Maltschvirus maltsch</taxon>
    </lineage>
</organism>
<gene>
    <name evidence="1" type="ORF">UFOVP1590_38</name>
</gene>
<name>A0A6J5SPD2_9CAUD</name>
<protein>
    <submittedName>
        <fullName evidence="1">Uncharacterized protein</fullName>
    </submittedName>
</protein>
<sequence length="67" mass="7831">MLVLADNIDGPELVEFNYEPEFDGEDNPLVADMEYPHHRVDVAVDVQINSSYHSWRFLDISMEDFQD</sequence>